<organism evidence="12">
    <name type="scientific">Eutreptiella gymnastica</name>
    <dbReference type="NCBI Taxonomy" id="73025"/>
    <lineage>
        <taxon>Eukaryota</taxon>
        <taxon>Discoba</taxon>
        <taxon>Euglenozoa</taxon>
        <taxon>Euglenida</taxon>
        <taxon>Spirocuta</taxon>
        <taxon>Euglenophyceae</taxon>
        <taxon>Eutreptiales</taxon>
        <taxon>Eutreptiaceae</taxon>
        <taxon>Eutreptiella</taxon>
    </lineage>
</organism>
<accession>A0A7S4LCD4</accession>
<sequence>MPFDDAHVVTPVNSNTDNVAGSHSAHCGEVTEVPTLSKDHAAGPEDHPPFDNPPFEQELATDFHTAASFPTYPSQMRHRLGPYREDLYLGQNKVMWKGKLILGPDVKMSFVAQGLIWVPTIMFFAFVSPHVPVWVTIINILLFLSTVVWLFRTSTTDPGIMRRRYPPEHDNHLPQETTIQCNGALVPYRMCRTCHIYKNPRASHCHVCDNCVERFDHHCPWTGTCIGLRNYRFFCRFLVSTVTITIYDLACCTILLINKHKELGGDDMANFLDACKVYFFVPIILDLYYLIILVSVGPLCCFHIYLVCTAQTTREVFNSMKKNAYSQGIFRNVWDICCRITNPFPSSPSMTVVTAPDCISMQAPASSQARLTLV</sequence>
<keyword evidence="2 10" id="KW-0808">Transferase</keyword>
<evidence type="ECO:0000256" key="7">
    <source>
        <dbReference type="ARBA" id="ARBA00023288"/>
    </source>
</evidence>
<comment type="subcellular location">
    <subcellularLocation>
        <location evidence="1">Endomembrane system</location>
        <topology evidence="1">Multi-pass membrane protein</topology>
    </subcellularLocation>
</comment>
<evidence type="ECO:0000256" key="4">
    <source>
        <dbReference type="ARBA" id="ARBA00022989"/>
    </source>
</evidence>
<dbReference type="PANTHER" id="PTHR22883">
    <property type="entry name" value="ZINC FINGER DHHC DOMAIN CONTAINING PROTEIN"/>
    <property type="match status" value="1"/>
</dbReference>
<evidence type="ECO:0000256" key="10">
    <source>
        <dbReference type="RuleBase" id="RU079119"/>
    </source>
</evidence>
<evidence type="ECO:0000256" key="5">
    <source>
        <dbReference type="ARBA" id="ARBA00023136"/>
    </source>
</evidence>
<dbReference type="Pfam" id="PF01529">
    <property type="entry name" value="DHHC"/>
    <property type="match status" value="1"/>
</dbReference>
<evidence type="ECO:0000256" key="6">
    <source>
        <dbReference type="ARBA" id="ARBA00023139"/>
    </source>
</evidence>
<feature type="transmembrane region" description="Helical" evidence="10">
    <location>
        <begin position="133"/>
        <end position="151"/>
    </location>
</feature>
<dbReference type="AlphaFoldDB" id="A0A7S4LCD4"/>
<name>A0A7S4LCD4_9EUGL</name>
<dbReference type="GO" id="GO:0005783">
    <property type="term" value="C:endoplasmic reticulum"/>
    <property type="evidence" value="ECO:0007669"/>
    <property type="project" value="TreeGrafter"/>
</dbReference>
<comment type="domain">
    <text evidence="10">The DHHC domain is required for palmitoyltransferase activity.</text>
</comment>
<keyword evidence="7" id="KW-0449">Lipoprotein</keyword>
<dbReference type="EC" id="2.3.1.225" evidence="10"/>
<dbReference type="InterPro" id="IPR001594">
    <property type="entry name" value="Palmitoyltrfase_DHHC"/>
</dbReference>
<reference evidence="12" key="1">
    <citation type="submission" date="2021-01" db="EMBL/GenBank/DDBJ databases">
        <authorList>
            <person name="Corre E."/>
            <person name="Pelletier E."/>
            <person name="Niang G."/>
            <person name="Scheremetjew M."/>
            <person name="Finn R."/>
            <person name="Kale V."/>
            <person name="Holt S."/>
            <person name="Cochrane G."/>
            <person name="Meng A."/>
            <person name="Brown T."/>
            <person name="Cohen L."/>
        </authorList>
    </citation>
    <scope>NUCLEOTIDE SEQUENCE</scope>
    <source>
        <strain evidence="12">CCMP1594</strain>
    </source>
</reference>
<feature type="domain" description="Palmitoyltransferase DHHC" evidence="11">
    <location>
        <begin position="189"/>
        <end position="318"/>
    </location>
</feature>
<evidence type="ECO:0000313" key="12">
    <source>
        <dbReference type="EMBL" id="CAE0820133.1"/>
    </source>
</evidence>
<dbReference type="InterPro" id="IPR039859">
    <property type="entry name" value="PFA4/ZDH16/20/ERF2-like"/>
</dbReference>
<keyword evidence="5 10" id="KW-0472">Membrane</keyword>
<dbReference type="GO" id="GO:0006612">
    <property type="term" value="P:protein targeting to membrane"/>
    <property type="evidence" value="ECO:0007669"/>
    <property type="project" value="TreeGrafter"/>
</dbReference>
<keyword evidence="8 10" id="KW-0012">Acyltransferase</keyword>
<dbReference type="GO" id="GO:0019706">
    <property type="term" value="F:protein-cysteine S-palmitoyltransferase activity"/>
    <property type="evidence" value="ECO:0007669"/>
    <property type="project" value="UniProtKB-EC"/>
</dbReference>
<keyword evidence="3 10" id="KW-0812">Transmembrane</keyword>
<dbReference type="GO" id="GO:0005794">
    <property type="term" value="C:Golgi apparatus"/>
    <property type="evidence" value="ECO:0007669"/>
    <property type="project" value="TreeGrafter"/>
</dbReference>
<dbReference type="EMBL" id="HBJA01089946">
    <property type="protein sequence ID" value="CAE0820133.1"/>
    <property type="molecule type" value="Transcribed_RNA"/>
</dbReference>
<keyword evidence="4 10" id="KW-1133">Transmembrane helix</keyword>
<evidence type="ECO:0000256" key="3">
    <source>
        <dbReference type="ARBA" id="ARBA00022692"/>
    </source>
</evidence>
<comment type="catalytic activity">
    <reaction evidence="9 10">
        <text>L-cysteinyl-[protein] + hexadecanoyl-CoA = S-hexadecanoyl-L-cysteinyl-[protein] + CoA</text>
        <dbReference type="Rhea" id="RHEA:36683"/>
        <dbReference type="Rhea" id="RHEA-COMP:10131"/>
        <dbReference type="Rhea" id="RHEA-COMP:11032"/>
        <dbReference type="ChEBI" id="CHEBI:29950"/>
        <dbReference type="ChEBI" id="CHEBI:57287"/>
        <dbReference type="ChEBI" id="CHEBI:57379"/>
        <dbReference type="ChEBI" id="CHEBI:74151"/>
        <dbReference type="EC" id="2.3.1.225"/>
    </reaction>
</comment>
<evidence type="ECO:0000256" key="1">
    <source>
        <dbReference type="ARBA" id="ARBA00004127"/>
    </source>
</evidence>
<dbReference type="PROSITE" id="PS50216">
    <property type="entry name" value="DHHC"/>
    <property type="match status" value="1"/>
</dbReference>
<protein>
    <recommendedName>
        <fullName evidence="10">Palmitoyltransferase</fullName>
        <ecNumber evidence="10">2.3.1.225</ecNumber>
    </recommendedName>
</protein>
<feature type="transmembrane region" description="Helical" evidence="10">
    <location>
        <begin position="277"/>
        <end position="306"/>
    </location>
</feature>
<comment type="similarity">
    <text evidence="10">Belongs to the DHHC palmitoyltransferase family.</text>
</comment>
<evidence type="ECO:0000256" key="2">
    <source>
        <dbReference type="ARBA" id="ARBA00022679"/>
    </source>
</evidence>
<evidence type="ECO:0000256" key="8">
    <source>
        <dbReference type="ARBA" id="ARBA00023315"/>
    </source>
</evidence>
<evidence type="ECO:0000256" key="9">
    <source>
        <dbReference type="ARBA" id="ARBA00048048"/>
    </source>
</evidence>
<gene>
    <name evidence="12" type="ORF">EGYM00163_LOCUS31303</name>
</gene>
<feature type="transmembrane region" description="Helical" evidence="10">
    <location>
        <begin position="237"/>
        <end position="257"/>
    </location>
</feature>
<evidence type="ECO:0000259" key="11">
    <source>
        <dbReference type="Pfam" id="PF01529"/>
    </source>
</evidence>
<feature type="transmembrane region" description="Helical" evidence="10">
    <location>
        <begin position="108"/>
        <end position="127"/>
    </location>
</feature>
<keyword evidence="6" id="KW-0564">Palmitate</keyword>
<proteinExistence type="inferred from homology"/>
<dbReference type="PANTHER" id="PTHR22883:SF43">
    <property type="entry name" value="PALMITOYLTRANSFERASE APP"/>
    <property type="match status" value="1"/>
</dbReference>